<dbReference type="PANTHER" id="PTHR37947">
    <property type="entry name" value="BLL2462 PROTEIN"/>
    <property type="match status" value="1"/>
</dbReference>
<feature type="region of interest" description="Disordered" evidence="1">
    <location>
        <begin position="685"/>
        <end position="707"/>
    </location>
</feature>
<dbReference type="Gene3D" id="3.40.50.880">
    <property type="match status" value="1"/>
</dbReference>
<dbReference type="InterPro" id="IPR029062">
    <property type="entry name" value="Class_I_gatase-like"/>
</dbReference>
<feature type="transmembrane region" description="Helical" evidence="2">
    <location>
        <begin position="14"/>
        <end position="37"/>
    </location>
</feature>
<proteinExistence type="predicted"/>
<keyword evidence="2" id="KW-0472">Membrane</keyword>
<name>A0ABQ4PV45_9PROT</name>
<reference evidence="3" key="1">
    <citation type="submission" date="2021-05" db="EMBL/GenBank/DDBJ databases">
        <authorList>
            <person name="Tanabe Y."/>
        </authorList>
    </citation>
    <scope>NUCLEOTIDE SEQUENCE</scope>
    <source>
        <strain evidence="3">BOTRYCO-1</strain>
    </source>
</reference>
<evidence type="ECO:0000256" key="1">
    <source>
        <dbReference type="SAM" id="MobiDB-lite"/>
    </source>
</evidence>
<evidence type="ECO:0000256" key="2">
    <source>
        <dbReference type="SAM" id="Phobius"/>
    </source>
</evidence>
<dbReference type="RefSeq" id="WP_284359566.1">
    <property type="nucleotide sequence ID" value="NZ_BPFZ01000005.1"/>
</dbReference>
<keyword evidence="4" id="KW-1185">Reference proteome</keyword>
<reference evidence="3" key="2">
    <citation type="journal article" date="2023" name="ISME Commun">
        <title>Characterization of a bloom-associated alphaproteobacterial lineage, 'Candidatus Phycosocius': insights into freshwater algal-bacterial interactions.</title>
        <authorList>
            <person name="Tanabe Y."/>
            <person name="Yamaguchi H."/>
            <person name="Yoshida M."/>
            <person name="Kai A."/>
            <person name="Okazaki Y."/>
        </authorList>
    </citation>
    <scope>NUCLEOTIDE SEQUENCE</scope>
    <source>
        <strain evidence="3">BOTRYCO-1</strain>
    </source>
</reference>
<protein>
    <submittedName>
        <fullName evidence="3">Membrane protein</fullName>
    </submittedName>
</protein>
<feature type="compositionally biased region" description="Basic residues" evidence="1">
    <location>
        <begin position="697"/>
        <end position="707"/>
    </location>
</feature>
<keyword evidence="2" id="KW-0812">Transmembrane</keyword>
<dbReference type="EMBL" id="BPFZ01000005">
    <property type="protein sequence ID" value="GIU66892.1"/>
    <property type="molecule type" value="Genomic_DNA"/>
</dbReference>
<evidence type="ECO:0000313" key="4">
    <source>
        <dbReference type="Proteomes" id="UP001161064"/>
    </source>
</evidence>
<dbReference type="Proteomes" id="UP001161064">
    <property type="component" value="Unassembled WGS sequence"/>
</dbReference>
<dbReference type="PANTHER" id="PTHR37947:SF1">
    <property type="entry name" value="BLL2462 PROTEIN"/>
    <property type="match status" value="1"/>
</dbReference>
<feature type="transmembrane region" description="Helical" evidence="2">
    <location>
        <begin position="653"/>
        <end position="671"/>
    </location>
</feature>
<organism evidence="3 4">
    <name type="scientific">Candidatus Phycosocius spiralis</name>
    <dbReference type="NCBI Taxonomy" id="2815099"/>
    <lineage>
        <taxon>Bacteria</taxon>
        <taxon>Pseudomonadati</taxon>
        <taxon>Pseudomonadota</taxon>
        <taxon>Alphaproteobacteria</taxon>
        <taxon>Caulobacterales</taxon>
        <taxon>Caulobacterales incertae sedis</taxon>
        <taxon>Candidatus Phycosocius</taxon>
    </lineage>
</organism>
<accession>A0ABQ4PV45</accession>
<comment type="caution">
    <text evidence="3">The sequence shown here is derived from an EMBL/GenBank/DDBJ whole genome shotgun (WGS) entry which is preliminary data.</text>
</comment>
<feature type="transmembrane region" description="Helical" evidence="2">
    <location>
        <begin position="44"/>
        <end position="62"/>
    </location>
</feature>
<sequence length="707" mass="76231">MKGLDFFFLRFEPILPWPILGLLATLGGVALLCYTLVGAQAPILRGLVLGIVLFGLCGPSKVQEVRSPLKDTVAIVIDRSESMQLAGRAGGVDQALKRLQQGLSGYSNLEVRVTTLKDNARGTALAASLDQVFADVPNERIAGAILISDGRLSDGSDAARPYPIHQILIGAAKEHDRVLTVRGAPKQTPIGEVARVIVRVDDQTKTAALTVRVGDDAPRTLNVPTGEDITVEIPVMQPGSIPIGIEAATAPGEISTANNGAALTLTGVRDRLRVLLVTGEPYAGSRAWRNLLKSDPSVDLIQFTILRSPEEQDFTPTQDLSLIPFPTRELFLDKIDNFDLVVFDRFKRLSVLPDAYINSVTNWVEGGGAFLMLAGPSEGQNEGVQTTPLRRILPIIASGKPIEASFRPIVTPRGRQHPVSSGLVESAQKWGHWLRVQPSKATGDVLLVGAGQPLLVLGQAGQGRVAAVMSDQAWLWRRGYDGGGPFDELFRKTAHWLMKDPDLEADSLRLSSLPGQLIIERQSPTDPGAAIVSRRGQEESVALAAVDTDLWRGAVKIDSPGLFYVQSGQRSGYSVAGIGNPNEAHDLSADPSALSRFQAKTGGGTVAYVGRDGTGSLPPISRIAKDQKARGQSLALREGRVTTTLFTKSEPLVPAWVYAFMLMPLALFGWWREGRPRIRRVVAVQAEPSASQDKPQTKRSKTFNRPS</sequence>
<keyword evidence="2" id="KW-1133">Transmembrane helix</keyword>
<evidence type="ECO:0000313" key="3">
    <source>
        <dbReference type="EMBL" id="GIU66892.1"/>
    </source>
</evidence>
<dbReference type="SUPFAM" id="SSF52317">
    <property type="entry name" value="Class I glutamine amidotransferase-like"/>
    <property type="match status" value="1"/>
</dbReference>
<gene>
    <name evidence="3" type="ORF">PsB1_1046</name>
</gene>